<evidence type="ECO:0000256" key="3">
    <source>
        <dbReference type="ARBA" id="ARBA00022989"/>
    </source>
</evidence>
<dbReference type="RefSeq" id="WP_013336221.1">
    <property type="nucleotide sequence ID" value="NC_014537.1"/>
</dbReference>
<feature type="transmembrane region" description="Helical" evidence="5">
    <location>
        <begin position="152"/>
        <end position="177"/>
    </location>
</feature>
<dbReference type="EMBL" id="CP002100">
    <property type="protein sequence ID" value="ADN50496.1"/>
    <property type="molecule type" value="Genomic_DNA"/>
</dbReference>
<evidence type="ECO:0000259" key="6">
    <source>
        <dbReference type="Pfam" id="PF02163"/>
    </source>
</evidence>
<dbReference type="KEGG" id="vdi:Vdis_1108"/>
<organism evidence="7 8">
    <name type="scientific">Vulcanisaeta distributa (strain DSM 14429 / JCM 11212 / NBRC 100878 / IC-017)</name>
    <dbReference type="NCBI Taxonomy" id="572478"/>
    <lineage>
        <taxon>Archaea</taxon>
        <taxon>Thermoproteota</taxon>
        <taxon>Thermoprotei</taxon>
        <taxon>Thermoproteales</taxon>
        <taxon>Thermoproteaceae</taxon>
        <taxon>Vulcanisaeta</taxon>
    </lineage>
</organism>
<evidence type="ECO:0000256" key="2">
    <source>
        <dbReference type="ARBA" id="ARBA00022692"/>
    </source>
</evidence>
<dbReference type="GeneID" id="9752039"/>
<dbReference type="GO" id="GO:0006508">
    <property type="term" value="P:proteolysis"/>
    <property type="evidence" value="ECO:0007669"/>
    <property type="project" value="InterPro"/>
</dbReference>
<dbReference type="InterPro" id="IPR052348">
    <property type="entry name" value="Metallopeptidase_M50B"/>
</dbReference>
<dbReference type="STRING" id="572478.Vdis_1108"/>
<feature type="transmembrane region" description="Helical" evidence="5">
    <location>
        <begin position="126"/>
        <end position="146"/>
    </location>
</feature>
<gene>
    <name evidence="7" type="ordered locus">Vdis_1108</name>
</gene>
<protein>
    <submittedName>
        <fullName evidence="7">Peptidase M50</fullName>
    </submittedName>
</protein>
<reference evidence="7 8" key="1">
    <citation type="journal article" date="2010" name="Stand. Genomic Sci.">
        <title>Complete genome sequence of Vulcanisaeta distributa type strain (IC-017).</title>
        <authorList>
            <person name="Mavromatis K."/>
            <person name="Sikorski J."/>
            <person name="Pabst E."/>
            <person name="Teshima H."/>
            <person name="Lapidus A."/>
            <person name="Lucas S."/>
            <person name="Nolan M."/>
            <person name="Glavina Del Rio T."/>
            <person name="Cheng J.F."/>
            <person name="Bruce D."/>
            <person name="Goodwin L."/>
            <person name="Pitluck S."/>
            <person name="Liolios K."/>
            <person name="Ivanova N."/>
            <person name="Mikhailova N."/>
            <person name="Pati A."/>
            <person name="Chen A."/>
            <person name="Palaniappan K."/>
            <person name="Land M."/>
            <person name="Hauser L."/>
            <person name="Chang Y.J."/>
            <person name="Jeffries C.D."/>
            <person name="Rohde M."/>
            <person name="Spring S."/>
            <person name="Goker M."/>
            <person name="Wirth R."/>
            <person name="Woyke T."/>
            <person name="Bristow J."/>
            <person name="Eisen J.A."/>
            <person name="Markowitz V."/>
            <person name="Hugenholtz P."/>
            <person name="Klenk H.P."/>
            <person name="Kyrpides N.C."/>
        </authorList>
    </citation>
    <scope>NUCLEOTIDE SEQUENCE [LARGE SCALE GENOMIC DNA]</scope>
    <source>
        <strain evidence="8">DSM 14429 / JCM 11212 / NBRC 100878 / IC-017</strain>
    </source>
</reference>
<sequence length="209" mass="23410">MNINYWGGGYGVPFRPYRHEVRDILIALVAMTIAFALLFNTLLSIGGLVATFIAVLTGFLGHELMHREVARRLGYIAYFRAWWIGLLLALVTALTRFFIIATPGATVIGPKVWGYPSRSDELKIALAGPATNIVFAVVFLPLWLLLPSPFSFYANIIYATNAWLGFFNMLPLALPGIMLDGFRVFRRDVRVWVITFVISVVLLIPSFIL</sequence>
<name>E1QQK1_VULDI</name>
<dbReference type="Proteomes" id="UP000006681">
    <property type="component" value="Chromosome"/>
</dbReference>
<feature type="domain" description="Peptidase M50" evidence="6">
    <location>
        <begin position="51"/>
        <end position="145"/>
    </location>
</feature>
<keyword evidence="3 5" id="KW-1133">Transmembrane helix</keyword>
<dbReference type="AlphaFoldDB" id="E1QQK1"/>
<keyword evidence="8" id="KW-1185">Reference proteome</keyword>
<feature type="transmembrane region" description="Helical" evidence="5">
    <location>
        <begin position="189"/>
        <end position="208"/>
    </location>
</feature>
<dbReference type="eggNOG" id="arCOG00614">
    <property type="taxonomic scope" value="Archaea"/>
</dbReference>
<evidence type="ECO:0000313" key="7">
    <source>
        <dbReference type="EMBL" id="ADN50496.1"/>
    </source>
</evidence>
<feature type="transmembrane region" description="Helical" evidence="5">
    <location>
        <begin position="21"/>
        <end position="39"/>
    </location>
</feature>
<evidence type="ECO:0000256" key="1">
    <source>
        <dbReference type="ARBA" id="ARBA00004141"/>
    </source>
</evidence>
<evidence type="ECO:0000256" key="4">
    <source>
        <dbReference type="ARBA" id="ARBA00023136"/>
    </source>
</evidence>
<proteinExistence type="predicted"/>
<dbReference type="PANTHER" id="PTHR35864">
    <property type="entry name" value="ZINC METALLOPROTEASE MJ0611-RELATED"/>
    <property type="match status" value="1"/>
</dbReference>
<evidence type="ECO:0000313" key="8">
    <source>
        <dbReference type="Proteomes" id="UP000006681"/>
    </source>
</evidence>
<dbReference type="HOGENOM" id="CLU_099718_0_0_2"/>
<reference evidence="8" key="2">
    <citation type="journal article" date="2010" name="Stand. Genomic Sci.">
        <title>Complete genome sequence of Vulcanisaeta distributa type strain (IC-017T).</title>
        <authorList>
            <person name="Mavromatis K."/>
            <person name="Sikorski J."/>
            <person name="Pabst E."/>
            <person name="Teshima H."/>
            <person name="Lapidus A."/>
            <person name="Lucas S."/>
            <person name="Nolan M."/>
            <person name="Glavina Del Rio T."/>
            <person name="Cheng J."/>
            <person name="Bruce D."/>
            <person name="Goodwin L."/>
            <person name="Pitluck S."/>
            <person name="Liolios K."/>
            <person name="Ivanova N."/>
            <person name="Mikhailova N."/>
            <person name="Pati A."/>
            <person name="Chen A."/>
            <person name="Palaniappan K."/>
            <person name="Land M."/>
            <person name="Hauser L."/>
            <person name="Chang Y."/>
            <person name="Jeffries C."/>
            <person name="Rohde M."/>
            <person name="Spring S."/>
            <person name="Goker M."/>
            <person name="Wirth R."/>
            <person name="Woyke T."/>
            <person name="Bristow J."/>
            <person name="Eisen J."/>
            <person name="Markowitz V."/>
            <person name="Hugenholtz P."/>
            <person name="Klenk H."/>
            <person name="Kyrpides N."/>
        </authorList>
    </citation>
    <scope>NUCLEOTIDE SEQUENCE [LARGE SCALE GENOMIC DNA]</scope>
    <source>
        <strain evidence="8">DSM 14429 / JCM 11212 / NBRC 100878 / IC-017</strain>
    </source>
</reference>
<feature type="transmembrane region" description="Helical" evidence="5">
    <location>
        <begin position="73"/>
        <end position="91"/>
    </location>
</feature>
<evidence type="ECO:0000256" key="5">
    <source>
        <dbReference type="SAM" id="Phobius"/>
    </source>
</evidence>
<dbReference type="InterPro" id="IPR008915">
    <property type="entry name" value="Peptidase_M50"/>
</dbReference>
<accession>E1QQK1</accession>
<keyword evidence="4 5" id="KW-0472">Membrane</keyword>
<keyword evidence="2 5" id="KW-0812">Transmembrane</keyword>
<dbReference type="PANTHER" id="PTHR35864:SF1">
    <property type="entry name" value="ZINC METALLOPROTEASE YWHC-RELATED"/>
    <property type="match status" value="1"/>
</dbReference>
<dbReference type="GO" id="GO:0016020">
    <property type="term" value="C:membrane"/>
    <property type="evidence" value="ECO:0007669"/>
    <property type="project" value="UniProtKB-SubCell"/>
</dbReference>
<dbReference type="OrthoDB" id="86131at2157"/>
<dbReference type="Pfam" id="PF02163">
    <property type="entry name" value="Peptidase_M50"/>
    <property type="match status" value="1"/>
</dbReference>
<comment type="subcellular location">
    <subcellularLocation>
        <location evidence="1">Membrane</location>
        <topology evidence="1">Multi-pass membrane protein</topology>
    </subcellularLocation>
</comment>